<dbReference type="SUPFAM" id="SSF52799">
    <property type="entry name" value="(Phosphotyrosine protein) phosphatases II"/>
    <property type="match status" value="1"/>
</dbReference>
<organism evidence="7">
    <name type="scientific">Aphanomyces astaci</name>
    <name type="common">Crayfish plague agent</name>
    <dbReference type="NCBI Taxonomy" id="112090"/>
    <lineage>
        <taxon>Eukaryota</taxon>
        <taxon>Sar</taxon>
        <taxon>Stramenopiles</taxon>
        <taxon>Oomycota</taxon>
        <taxon>Saprolegniomycetes</taxon>
        <taxon>Saprolegniales</taxon>
        <taxon>Verrucalvaceae</taxon>
        <taxon>Aphanomyces</taxon>
    </lineage>
</organism>
<feature type="compositionally biased region" description="Pro residues" evidence="4">
    <location>
        <begin position="51"/>
        <end position="60"/>
    </location>
</feature>
<dbReference type="SMART" id="SM00404">
    <property type="entry name" value="PTPc_motif"/>
    <property type="match status" value="1"/>
</dbReference>
<dbReference type="AlphaFoldDB" id="W4G625"/>
<feature type="domain" description="Tyrosine specific protein phosphatases" evidence="5">
    <location>
        <begin position="419"/>
        <end position="463"/>
    </location>
</feature>
<dbReference type="InterPro" id="IPR030564">
    <property type="entry name" value="Myotubularin"/>
</dbReference>
<dbReference type="InterPro" id="IPR016130">
    <property type="entry name" value="Tyr_Pase_AS"/>
</dbReference>
<dbReference type="OrthoDB" id="271628at2759"/>
<evidence type="ECO:0000256" key="1">
    <source>
        <dbReference type="ARBA" id="ARBA00004184"/>
    </source>
</evidence>
<dbReference type="CDD" id="cd14507">
    <property type="entry name" value="PTP-MTM-like"/>
    <property type="match status" value="1"/>
</dbReference>
<feature type="region of interest" description="Disordered" evidence="4">
    <location>
        <begin position="43"/>
        <end position="62"/>
    </location>
</feature>
<accession>W4G625</accession>
<dbReference type="GeneID" id="20812682"/>
<name>W4G625_APHAT</name>
<feature type="binding site" evidence="3">
    <location>
        <begin position="450"/>
        <end position="456"/>
    </location>
    <ligand>
        <name>substrate</name>
    </ligand>
</feature>
<evidence type="ECO:0000259" key="5">
    <source>
        <dbReference type="PROSITE" id="PS50056"/>
    </source>
</evidence>
<evidence type="ECO:0000256" key="2">
    <source>
        <dbReference type="PIRSR" id="PIRSR630564-1"/>
    </source>
</evidence>
<dbReference type="Pfam" id="PF06602">
    <property type="entry name" value="Myotub-related"/>
    <property type="match status" value="1"/>
</dbReference>
<feature type="active site" description="Phosphocysteine intermediate" evidence="2">
    <location>
        <position position="450"/>
    </location>
</feature>
<dbReference type="GO" id="GO:0005737">
    <property type="term" value="C:cytoplasm"/>
    <property type="evidence" value="ECO:0007669"/>
    <property type="project" value="TreeGrafter"/>
</dbReference>
<evidence type="ECO:0000256" key="3">
    <source>
        <dbReference type="PIRSR" id="PIRSR630564-2"/>
    </source>
</evidence>
<dbReference type="PANTHER" id="PTHR10807:SF128">
    <property type="entry name" value="PHOSPHATIDYLINOSITOL-3,5-BISPHOSPHATE 3-PHOSPHATASE"/>
    <property type="match status" value="1"/>
</dbReference>
<dbReference type="VEuPathDB" id="FungiDB:H257_10686"/>
<evidence type="ECO:0000259" key="6">
    <source>
        <dbReference type="PROSITE" id="PS51339"/>
    </source>
</evidence>
<dbReference type="InterPro" id="IPR000387">
    <property type="entry name" value="Tyr_Pase_dom"/>
</dbReference>
<dbReference type="PROSITE" id="PS50056">
    <property type="entry name" value="TYR_PHOSPHATASE_2"/>
    <property type="match status" value="1"/>
</dbReference>
<protein>
    <submittedName>
        <fullName evidence="7">Uncharacterized protein</fullName>
    </submittedName>
</protein>
<dbReference type="EMBL" id="KI913142">
    <property type="protein sequence ID" value="ETV75110.1"/>
    <property type="molecule type" value="Genomic_DNA"/>
</dbReference>
<evidence type="ECO:0000313" key="7">
    <source>
        <dbReference type="EMBL" id="ETV75110.1"/>
    </source>
</evidence>
<feature type="binding site" evidence="3">
    <location>
        <begin position="386"/>
        <end position="387"/>
    </location>
    <ligand>
        <name>substrate</name>
    </ligand>
</feature>
<gene>
    <name evidence="7" type="ORF">H257_10686</name>
</gene>
<dbReference type="GO" id="GO:0012505">
    <property type="term" value="C:endomembrane system"/>
    <property type="evidence" value="ECO:0007669"/>
    <property type="project" value="UniProtKB-SubCell"/>
</dbReference>
<sequence length="667" mass="73250">MPTCSSVMRNGVRCTSLVPADDPSASMCTHHQRMARVMALAPKKPDATPSTSPPPGPANPLFPSSSVVHVPLSSVGALRGAPPLPIHVPSESFSDYLKVSFPGEVKSASLSCSFEVSSREGVPGTLIVTNYRLRFEPSSSQRSTNLPPSLQEAITPGLPTASVSKLTYPLSSSSSSNSMPAQVVVHFRNCRTWVLRGNVTELMTTLNRLVFVESPLHLFAFAQGNTVTPDHVQGHAIYDLYADFAAMGVSLSSSPFRVTDANRSYAICPTYPPMFVVPAAMSDVQVAAVAGFRSKGRMPLCCWVHSSNSASLWRCAQPKRGIFHAQNADDDHMLWLIAQTNKINGQNVWIVDCRPELNARANNLTGGGTESGSIRHATVTFMNIANIHAMRESLEAVRQLALMPSMEADLHWYSRVEDTKWLYHVRLVLRASIQTAHAIHQSATSVVVHCSDGWDRTGQVCALSQLLLDPKYRTLIGFMQLIEKEWIKVGHKFGDRVGAGKCENDEQAPIFVQFLDCVWQLHRQFPTYFEFTGLALLAIGFHATSGRFGTFVGNCDRDRVVALQVAGRTPSLWTFMLDNAVQFRNPFYRPYVQESHDGDTGALVPWPVATVLRRVVLWDEMYLALPSCGNITKPKDMAAGSFHQAKTAAEDLEMAMAAAQHQLSSFC</sequence>
<evidence type="ECO:0000256" key="4">
    <source>
        <dbReference type="SAM" id="MobiDB-lite"/>
    </source>
</evidence>
<proteinExistence type="predicted"/>
<feature type="domain" description="Myotubularin phosphatase" evidence="6">
    <location>
        <begin position="234"/>
        <end position="622"/>
    </location>
</feature>
<dbReference type="PROSITE" id="PS51339">
    <property type="entry name" value="PPASE_MYOTUBULARIN"/>
    <property type="match status" value="1"/>
</dbReference>
<reference evidence="7" key="1">
    <citation type="submission" date="2013-12" db="EMBL/GenBank/DDBJ databases">
        <title>The Genome Sequence of Aphanomyces astaci APO3.</title>
        <authorList>
            <consortium name="The Broad Institute Genomics Platform"/>
            <person name="Russ C."/>
            <person name="Tyler B."/>
            <person name="van West P."/>
            <person name="Dieguez-Uribeondo J."/>
            <person name="Young S.K."/>
            <person name="Zeng Q."/>
            <person name="Gargeya S."/>
            <person name="Fitzgerald M."/>
            <person name="Abouelleil A."/>
            <person name="Alvarado L."/>
            <person name="Chapman S.B."/>
            <person name="Gainer-Dewar J."/>
            <person name="Goldberg J."/>
            <person name="Griggs A."/>
            <person name="Gujja S."/>
            <person name="Hansen M."/>
            <person name="Howarth C."/>
            <person name="Imamovic A."/>
            <person name="Ireland A."/>
            <person name="Larimer J."/>
            <person name="McCowan C."/>
            <person name="Murphy C."/>
            <person name="Pearson M."/>
            <person name="Poon T.W."/>
            <person name="Priest M."/>
            <person name="Roberts A."/>
            <person name="Saif S."/>
            <person name="Shea T."/>
            <person name="Sykes S."/>
            <person name="Wortman J."/>
            <person name="Nusbaum C."/>
            <person name="Birren B."/>
        </authorList>
    </citation>
    <scope>NUCLEOTIDE SEQUENCE [LARGE SCALE GENOMIC DNA]</scope>
    <source>
        <strain evidence="7">APO3</strain>
    </source>
</reference>
<comment type="subcellular location">
    <subcellularLocation>
        <location evidence="1">Endomembrane system</location>
        <topology evidence="1">Peripheral membrane protein</topology>
    </subcellularLocation>
</comment>
<dbReference type="PANTHER" id="PTHR10807">
    <property type="entry name" value="MYOTUBULARIN-RELATED"/>
    <property type="match status" value="1"/>
</dbReference>
<dbReference type="RefSeq" id="XP_009835614.1">
    <property type="nucleotide sequence ID" value="XM_009837312.1"/>
</dbReference>
<dbReference type="InterPro" id="IPR003595">
    <property type="entry name" value="Tyr_Pase_cat"/>
</dbReference>
<dbReference type="InterPro" id="IPR029021">
    <property type="entry name" value="Prot-tyrosine_phosphatase-like"/>
</dbReference>
<dbReference type="InterPro" id="IPR010569">
    <property type="entry name" value="Myotubularin-like_Pase_dom"/>
</dbReference>
<dbReference type="PROSITE" id="PS00383">
    <property type="entry name" value="TYR_PHOSPHATASE_1"/>
    <property type="match status" value="1"/>
</dbReference>
<dbReference type="STRING" id="112090.W4G625"/>